<evidence type="ECO:0000259" key="4">
    <source>
        <dbReference type="PROSITE" id="PS50222"/>
    </source>
</evidence>
<gene>
    <name evidence="5" type="ORF">ECRASSUSDP1_LOCUS9472</name>
</gene>
<dbReference type="Proteomes" id="UP001295684">
    <property type="component" value="Unassembled WGS sequence"/>
</dbReference>
<dbReference type="SUPFAM" id="SSF47473">
    <property type="entry name" value="EF-hand"/>
    <property type="match status" value="3"/>
</dbReference>
<organism evidence="5 6">
    <name type="scientific">Euplotes crassus</name>
    <dbReference type="NCBI Taxonomy" id="5936"/>
    <lineage>
        <taxon>Eukaryota</taxon>
        <taxon>Sar</taxon>
        <taxon>Alveolata</taxon>
        <taxon>Ciliophora</taxon>
        <taxon>Intramacronucleata</taxon>
        <taxon>Spirotrichea</taxon>
        <taxon>Hypotrichia</taxon>
        <taxon>Euplotida</taxon>
        <taxon>Euplotidae</taxon>
        <taxon>Moneuplotes</taxon>
    </lineage>
</organism>
<feature type="domain" description="EF-hand" evidence="4">
    <location>
        <begin position="128"/>
        <end position="163"/>
    </location>
</feature>
<comment type="caution">
    <text evidence="5">The sequence shown here is derived from an EMBL/GenBank/DDBJ whole genome shotgun (WGS) entry which is preliminary data.</text>
</comment>
<evidence type="ECO:0000313" key="6">
    <source>
        <dbReference type="Proteomes" id="UP001295684"/>
    </source>
</evidence>
<evidence type="ECO:0000256" key="2">
    <source>
        <dbReference type="ARBA" id="ARBA00022737"/>
    </source>
</evidence>
<keyword evidence="2" id="KW-0677">Repeat</keyword>
<dbReference type="PROSITE" id="PS50222">
    <property type="entry name" value="EF_HAND_2"/>
    <property type="match status" value="4"/>
</dbReference>
<dbReference type="PANTHER" id="PTHR45942">
    <property type="entry name" value="PROTEIN PHOSPATASE 3 REGULATORY SUBUNIT B ALPHA ISOFORM TYPE 1"/>
    <property type="match status" value="1"/>
</dbReference>
<feature type="domain" description="EF-hand" evidence="4">
    <location>
        <begin position="79"/>
        <end position="114"/>
    </location>
</feature>
<dbReference type="GO" id="GO:0005509">
    <property type="term" value="F:calcium ion binding"/>
    <property type="evidence" value="ECO:0007669"/>
    <property type="project" value="InterPro"/>
</dbReference>
<dbReference type="Pfam" id="PF13833">
    <property type="entry name" value="EF-hand_8"/>
    <property type="match status" value="1"/>
</dbReference>
<dbReference type="Pfam" id="PF13499">
    <property type="entry name" value="EF-hand_7"/>
    <property type="match status" value="2"/>
</dbReference>
<keyword evidence="1" id="KW-0479">Metal-binding</keyword>
<feature type="domain" description="EF-hand" evidence="4">
    <location>
        <begin position="223"/>
        <end position="258"/>
    </location>
</feature>
<evidence type="ECO:0000313" key="5">
    <source>
        <dbReference type="EMBL" id="CAI2368182.1"/>
    </source>
</evidence>
<feature type="domain" description="EF-hand" evidence="4">
    <location>
        <begin position="326"/>
        <end position="361"/>
    </location>
</feature>
<dbReference type="AlphaFoldDB" id="A0AAD1UK03"/>
<dbReference type="InterPro" id="IPR011992">
    <property type="entry name" value="EF-hand-dom_pair"/>
</dbReference>
<keyword evidence="6" id="KW-1185">Reference proteome</keyword>
<protein>
    <recommendedName>
        <fullName evidence="4">EF-hand domain-containing protein</fullName>
    </recommendedName>
</protein>
<dbReference type="CDD" id="cd00051">
    <property type="entry name" value="EFh"/>
    <property type="match status" value="1"/>
</dbReference>
<dbReference type="PROSITE" id="PS00018">
    <property type="entry name" value="EF_HAND_1"/>
    <property type="match status" value="5"/>
</dbReference>
<evidence type="ECO:0000256" key="3">
    <source>
        <dbReference type="ARBA" id="ARBA00022837"/>
    </source>
</evidence>
<dbReference type="InterPro" id="IPR002048">
    <property type="entry name" value="EF_hand_dom"/>
</dbReference>
<reference evidence="5" key="1">
    <citation type="submission" date="2023-07" db="EMBL/GenBank/DDBJ databases">
        <authorList>
            <consortium name="AG Swart"/>
            <person name="Singh M."/>
            <person name="Singh A."/>
            <person name="Seah K."/>
            <person name="Emmerich C."/>
        </authorList>
    </citation>
    <scope>NUCLEOTIDE SEQUENCE</scope>
    <source>
        <strain evidence="5">DP1</strain>
    </source>
</reference>
<sequence length="425" mass="49399">MNKQMVKFLRSITLSSIFECYEYYMKTYSPNNELSRDEFDDVFSPILNDTEKIFDMLVKDEKADFFEALSSMTMFSKGEFNTKIGSLYQIYDADGSGEIDRDELKVFLSSGILGLCKILGLPIPYETEIQNFAYNCFKQMDEDGSGDIEYEEFEHWIRNSDEIQDFLLRYTGQQTMDRAKKRYDGLLKKYKEAFEEVCIEFMGENYATVISLNKILKEVLPDHESKHLDDLFVLLDSESKGAVSEEDFDAIMKPWASFSATDINGDGELDVTELKCLIWLMVDEEPPEYRVQRDMKAIDADGSGYVDRMEWIEYLASPDPETGKTTFNFKLKRAFDTHDKDKDGFIDVNDLFLLLKDTLCEITKGKSGSTKRVIEKLTKALAVDIMNTLDTRENNGKLDWPAFKKYMWYAKEKEKQLKEFVEQQQ</sequence>
<dbReference type="InterPro" id="IPR018247">
    <property type="entry name" value="EF_Hand_1_Ca_BS"/>
</dbReference>
<dbReference type="EMBL" id="CAMPGE010009309">
    <property type="protein sequence ID" value="CAI2368182.1"/>
    <property type="molecule type" value="Genomic_DNA"/>
</dbReference>
<proteinExistence type="predicted"/>
<dbReference type="Gene3D" id="1.10.238.10">
    <property type="entry name" value="EF-hand"/>
    <property type="match status" value="3"/>
</dbReference>
<accession>A0AAD1UK03</accession>
<dbReference type="SMART" id="SM00054">
    <property type="entry name" value="EFh"/>
    <property type="match status" value="5"/>
</dbReference>
<name>A0AAD1UK03_EUPCR</name>
<evidence type="ECO:0000256" key="1">
    <source>
        <dbReference type="ARBA" id="ARBA00022723"/>
    </source>
</evidence>
<keyword evidence="3" id="KW-0106">Calcium</keyword>